<gene>
    <name evidence="2" type="primary">Hypp9153</name>
    <name evidence="2" type="ORF">BLAG_LOCUS12057</name>
</gene>
<feature type="region of interest" description="Disordered" evidence="1">
    <location>
        <begin position="1111"/>
        <end position="1159"/>
    </location>
</feature>
<feature type="compositionally biased region" description="Polar residues" evidence="1">
    <location>
        <begin position="1683"/>
        <end position="1714"/>
    </location>
</feature>
<feature type="region of interest" description="Disordered" evidence="1">
    <location>
        <begin position="538"/>
        <end position="567"/>
    </location>
</feature>
<feature type="compositionally biased region" description="Polar residues" evidence="1">
    <location>
        <begin position="809"/>
        <end position="828"/>
    </location>
</feature>
<dbReference type="Proteomes" id="UP000838412">
    <property type="component" value="Chromosome 19"/>
</dbReference>
<name>A0A8J9ZC18_BRALA</name>
<proteinExistence type="predicted"/>
<feature type="compositionally biased region" description="Basic and acidic residues" evidence="1">
    <location>
        <begin position="43"/>
        <end position="79"/>
    </location>
</feature>
<sequence length="1904" mass="208333">MTFDPHASDEGNYRQHTTLEEIIAESSPVQGRQGGAVTVAMGDVERREESGEDKRTHRETSESTRADPDVSGDKSRPDDNTSDQGCSSRRDDRGEGTPGQDGPVRTDPAQNEQGETDPGQSEQGQTDPGQSEQGQTDPGQSEQGQTDPGQSAQDQTDPGHSAQDQTDPGHSAQDQTDPGHSAQDQTDPGHSAQDQSSPAGKALPVSVVDCESLESSRQCQLGKREEIQEQQSQEGQGEALLGASPDVMPSSAASRAGAPPMGSSDVLSPTANPPELSAVSDQTCQESRPALPGPSSQGSAQEPDQTGQDSRPALPGPSSQGTAQEPDQTSQEPRPALPGPSSLGSAQEPDQTSQEPRPALPGPSSQGTAQEPDQTSQEPWPALPGPSSQGTAQEPAGLQEEGWSGNLVLEPFSQKLLASIEEKYNEKLRCKAEQRINTFEKELKGLGELNVMRLWQKNDQAVEQLAARLNLPPGSVWKLRMFCRVAMKCLPRKKVTDQQKLRRLCWQVLHDKFGQSVSELVEAIVGLVVGEVTKQTGNTVAPEPRRVSVSQESQPSSQGTSQHSAGEQLKDKTGTLVFKPFCKKLLAFVRKNYPEATELAVENRVNTFEKEMQGVSECFWQNVENNDDMIDQLAARLSLPHGDMWKVRLLRRVVMCHLPRKTFTMRGQVHRLCRSVLMGEGPRFRATILQLIKVITVRMPRGAKPGPEGGFVNQNKLAKIESRLARGLIVNPRDMKKYKQSKEQLAKQDREIQRQRMEGKNVASRDVQPGIAASCTLSQAVTSATSSATRSSVSQAASSAAAPPVESSDIPSSTDTVLTAPASDQTGKASQPSQSAPSSQESAGEPMKHSLTAFAQKLLALVMKSYPNRNKEKFERRIAKFEAELGGNREFVWLSFQNNDPMIEQLATRLDLPPGAVWKLRLLRRVVKSCLPKQSPTNLEAARHICVQILQEEFRQNISEMVEVMFVTMTRNTAQESGNPAAPEPGRASDQTSQEPRPALPDPSSQGSAQGQKKLKNLQSKRARGWRMTGRELKILQVLEQGGTECEEWQEDRRLSPGGKQEGFFPGQRKLWSLQSKRAEGRSMSARELKTLEVLERQQRVWKLDLQEKGRMSAVGKQQGGTECPSFDSQEDRRQSVTGRKRRNLRRLQHKRAKGVPMSAMELKMLEVLERRQRISEQVSQTKEQQSTRQGKKQKEWREKNRGSKEDRYVPGKSRVLKPTQRMSRSPPTERVRGQQRRMRDREEHQPREAGPGSPRQLVVDVEAGPGSARRLAVDVEAGPGSSRRRAVDVEAGPGSSRRLAVDVEAGPGSSRRRAVDVEAGPGSSRRLAVAAEKLLLQKEWERLAGERRALDYELALREAAVQDHIFQMQHEIYSHKVTQEVTQVTQLSKRLLLEAGHRGNHTEQQASANQDVDYRAHSVMTMIVSMEILTMTTGTHSGMIKSVSMEILSMTTGAHSGMTKSVSMEILSMTTGAHSGMTKSVSMEILSMTTGAHSGMTKSVSMEILSMTTGAHSGMTKSVSMEILTMMTGAHSGMTKSVSMEILTMTTVACLVLMTWPHMIGHLKKMRGSSEMRRNVPGLELRTGGGEADPGEGKRRMGSSMSGTGEKLQPTDTESCTDTRRQQGVLQEIGPILHPGHLLTITPPSQPNQQEISLEHQPTAQEIGTSLHPGHLLTITPPSQPNPHQTDGTLSTTGATEGRSRLSNKPVRTTSSGTCQGTKVLTLPWTNLVSQLTIYHMKSMGVHQPEQVSMVTMTIVTVISKAAAKCLGTRSVRFGVELTDSAVIAFIEIKGPDPTVNVRVEITDPAIGVRVEIADPVRVAIVDNHGITLETVLNPVKTTSDENHHKQIEAAKTVQNEREATVPVPEAAKRGPERGDVLSVPLNSSRLKTPRRGPHKPLVQRPS</sequence>
<protein>
    <submittedName>
        <fullName evidence="2">Hypp9153 protein</fullName>
    </submittedName>
</protein>
<feature type="compositionally biased region" description="Basic and acidic residues" evidence="1">
    <location>
        <begin position="1"/>
        <end position="19"/>
    </location>
</feature>
<evidence type="ECO:0000313" key="2">
    <source>
        <dbReference type="EMBL" id="CAH1251767.1"/>
    </source>
</evidence>
<feature type="compositionally biased region" description="Low complexity" evidence="1">
    <location>
        <begin position="795"/>
        <end position="808"/>
    </location>
</feature>
<dbReference type="OrthoDB" id="8958223at2759"/>
<feature type="region of interest" description="Disordered" evidence="1">
    <location>
        <begin position="1568"/>
        <end position="1620"/>
    </location>
</feature>
<feature type="compositionally biased region" description="Low complexity" evidence="1">
    <location>
        <begin position="229"/>
        <end position="238"/>
    </location>
</feature>
<feature type="compositionally biased region" description="Polar residues" evidence="1">
    <location>
        <begin position="1177"/>
        <end position="1189"/>
    </location>
</feature>
<keyword evidence="3" id="KW-1185">Reference proteome</keyword>
<reference evidence="2" key="1">
    <citation type="submission" date="2022-01" db="EMBL/GenBank/DDBJ databases">
        <authorList>
            <person name="Braso-Vives M."/>
        </authorList>
    </citation>
    <scope>NUCLEOTIDE SEQUENCE</scope>
</reference>
<feature type="compositionally biased region" description="Polar residues" evidence="1">
    <location>
        <begin position="317"/>
        <end position="332"/>
    </location>
</feature>
<feature type="region of interest" description="Disordered" evidence="1">
    <location>
        <begin position="733"/>
        <end position="766"/>
    </location>
</feature>
<dbReference type="EMBL" id="OV696704">
    <property type="protein sequence ID" value="CAH1251767.1"/>
    <property type="molecule type" value="Genomic_DNA"/>
</dbReference>
<feature type="compositionally biased region" description="Basic residues" evidence="1">
    <location>
        <begin position="1013"/>
        <end position="1023"/>
    </location>
</feature>
<evidence type="ECO:0000313" key="3">
    <source>
        <dbReference type="Proteomes" id="UP000838412"/>
    </source>
</evidence>
<feature type="compositionally biased region" description="Polar residues" evidence="1">
    <location>
        <begin position="363"/>
        <end position="378"/>
    </location>
</feature>
<feature type="compositionally biased region" description="Polar residues" evidence="1">
    <location>
        <begin position="342"/>
        <end position="355"/>
    </location>
</feature>
<organism evidence="2 3">
    <name type="scientific">Branchiostoma lanceolatum</name>
    <name type="common">Common lancelet</name>
    <name type="synonym">Amphioxus lanceolatum</name>
    <dbReference type="NCBI Taxonomy" id="7740"/>
    <lineage>
        <taxon>Eukaryota</taxon>
        <taxon>Metazoa</taxon>
        <taxon>Chordata</taxon>
        <taxon>Cephalochordata</taxon>
        <taxon>Leptocardii</taxon>
        <taxon>Amphioxiformes</taxon>
        <taxon>Branchiostomatidae</taxon>
        <taxon>Branchiostoma</taxon>
    </lineage>
</organism>
<feature type="compositionally biased region" description="Basic and acidic residues" evidence="1">
    <location>
        <begin position="1228"/>
        <end position="1248"/>
    </location>
</feature>
<feature type="compositionally biased region" description="Polar residues" evidence="1">
    <location>
        <begin position="108"/>
        <end position="198"/>
    </location>
</feature>
<feature type="region of interest" description="Disordered" evidence="1">
    <location>
        <begin position="1177"/>
        <end position="1259"/>
    </location>
</feature>
<evidence type="ECO:0000256" key="1">
    <source>
        <dbReference type="SAM" id="MobiDB-lite"/>
    </source>
</evidence>
<feature type="region of interest" description="Disordered" evidence="1">
    <location>
        <begin position="974"/>
        <end position="1023"/>
    </location>
</feature>
<feature type="region of interest" description="Disordered" evidence="1">
    <location>
        <begin position="1670"/>
        <end position="1714"/>
    </location>
</feature>
<feature type="region of interest" description="Disordered" evidence="1">
    <location>
        <begin position="795"/>
        <end position="846"/>
    </location>
</feature>
<feature type="compositionally biased region" description="Basic and acidic residues" evidence="1">
    <location>
        <begin position="1193"/>
        <end position="1210"/>
    </location>
</feature>
<feature type="compositionally biased region" description="Basic and acidic residues" evidence="1">
    <location>
        <begin position="733"/>
        <end position="759"/>
    </location>
</feature>
<feature type="compositionally biased region" description="Basic and acidic residues" evidence="1">
    <location>
        <begin position="1868"/>
        <end position="1877"/>
    </location>
</feature>
<feature type="compositionally biased region" description="Polar residues" evidence="1">
    <location>
        <begin position="294"/>
        <end position="309"/>
    </location>
</feature>
<feature type="compositionally biased region" description="Basic residues" evidence="1">
    <location>
        <begin position="1139"/>
        <end position="1154"/>
    </location>
</feature>
<feature type="compositionally biased region" description="Low complexity" evidence="1">
    <location>
        <begin position="547"/>
        <end position="558"/>
    </location>
</feature>
<feature type="compositionally biased region" description="Low complexity" evidence="1">
    <location>
        <begin position="829"/>
        <end position="845"/>
    </location>
</feature>
<accession>A0A8J9ZC18</accession>
<feature type="region of interest" description="Disordered" evidence="1">
    <location>
        <begin position="1276"/>
        <end position="1299"/>
    </location>
</feature>
<feature type="region of interest" description="Disordered" evidence="1">
    <location>
        <begin position="1855"/>
        <end position="1904"/>
    </location>
</feature>
<feature type="compositionally biased region" description="Low complexity" evidence="1">
    <location>
        <begin position="248"/>
        <end position="264"/>
    </location>
</feature>
<feature type="region of interest" description="Disordered" evidence="1">
    <location>
        <begin position="1"/>
        <end position="397"/>
    </location>
</feature>